<sequence length="128" mass="14345">MRFWQPNSPLGGLPYVKQARTRRSSSWDRTGGNRDFAVVAPGETHVLADISGAGLISHIWLTTRCYSPQYLRKLVLEMYWDGSEHPSVSAPLGDFFGVGHATCTHYVSLPMSMVFGPRRAPRARSPRR</sequence>
<protein>
    <submittedName>
        <fullName evidence="1">DUF2961 domain-containing protein</fullName>
    </submittedName>
</protein>
<evidence type="ECO:0000313" key="2">
    <source>
        <dbReference type="Proteomes" id="UP001596512"/>
    </source>
</evidence>
<organism evidence="1 2">
    <name type="scientific">Actinokineospora soli</name>
    <dbReference type="NCBI Taxonomy" id="1048753"/>
    <lineage>
        <taxon>Bacteria</taxon>
        <taxon>Bacillati</taxon>
        <taxon>Actinomycetota</taxon>
        <taxon>Actinomycetes</taxon>
        <taxon>Pseudonocardiales</taxon>
        <taxon>Pseudonocardiaceae</taxon>
        <taxon>Actinokineospora</taxon>
    </lineage>
</organism>
<comment type="caution">
    <text evidence="1">The sequence shown here is derived from an EMBL/GenBank/DDBJ whole genome shotgun (WGS) entry which is preliminary data.</text>
</comment>
<dbReference type="EMBL" id="JBHTEY010000004">
    <property type="protein sequence ID" value="MFC7615130.1"/>
    <property type="molecule type" value="Genomic_DNA"/>
</dbReference>
<dbReference type="InterPro" id="IPR021345">
    <property type="entry name" value="DUF2961"/>
</dbReference>
<keyword evidence="2" id="KW-1185">Reference proteome</keyword>
<dbReference type="Pfam" id="PF11175">
    <property type="entry name" value="DUF2961"/>
    <property type="match status" value="1"/>
</dbReference>
<evidence type="ECO:0000313" key="1">
    <source>
        <dbReference type="EMBL" id="MFC7615130.1"/>
    </source>
</evidence>
<accession>A0ABW2TQ47</accession>
<proteinExistence type="predicted"/>
<name>A0ABW2TQ47_9PSEU</name>
<dbReference type="Proteomes" id="UP001596512">
    <property type="component" value="Unassembled WGS sequence"/>
</dbReference>
<dbReference type="Gene3D" id="2.60.120.1390">
    <property type="match status" value="1"/>
</dbReference>
<gene>
    <name evidence="1" type="ORF">ACFQV2_18055</name>
</gene>
<reference evidence="2" key="1">
    <citation type="journal article" date="2019" name="Int. J. Syst. Evol. Microbiol.">
        <title>The Global Catalogue of Microorganisms (GCM) 10K type strain sequencing project: providing services to taxonomists for standard genome sequencing and annotation.</title>
        <authorList>
            <consortium name="The Broad Institute Genomics Platform"/>
            <consortium name="The Broad Institute Genome Sequencing Center for Infectious Disease"/>
            <person name="Wu L."/>
            <person name="Ma J."/>
        </authorList>
    </citation>
    <scope>NUCLEOTIDE SEQUENCE [LARGE SCALE GENOMIC DNA]</scope>
    <source>
        <strain evidence="2">JCM 17695</strain>
    </source>
</reference>